<dbReference type="Pfam" id="PF03478">
    <property type="entry name" value="Beta-prop_KIB1-4"/>
    <property type="match status" value="1"/>
</dbReference>
<dbReference type="OrthoDB" id="1863935at2759"/>
<gene>
    <name evidence="3" type="ORF">Tsubulata_047799</name>
</gene>
<dbReference type="InterPro" id="IPR005174">
    <property type="entry name" value="KIB1-4_b-propeller"/>
</dbReference>
<keyword evidence="4" id="KW-1185">Reference proteome</keyword>
<feature type="domain" description="F-box" evidence="1">
    <location>
        <begin position="5"/>
        <end position="44"/>
    </location>
</feature>
<proteinExistence type="predicted"/>
<sequence>MEETWSNLQIDILLTVMQRLPYVDNLQMATVCKHWYHASKLRSRKHIQSAEGRVAWLLPSEPGRSLIEGQVINILSGKKYTMECPILFGTYPMASKQGWLLLDTSKFLPHYNRGGPPYSFCLLNPFTGEKIELPTTSMTSYVAAFTTVDGIPDCVAIANGDFNPSSRLQPLHPPFLLNLQILHLPDMKWETYGCNPGAQFRRHTINLLMIGQKIYISDGRGVVWFDMATSTFSEVVDLIKDKKVKKMENHILEKGGDVIRIFCPRSFLIRRNKRGNTTPREARFYFYKLTVTENKTEWAELNSAELEGTSWFLQHPLRSPSMVTKNCLKSKIYHLRQLGRAFQVDVYNLNTLDCTAELVSTTVVDGCHIWVDLG</sequence>
<dbReference type="PANTHER" id="PTHR33110">
    <property type="entry name" value="F-BOX/KELCH-REPEAT PROTEIN-RELATED"/>
    <property type="match status" value="1"/>
</dbReference>
<dbReference type="Gene3D" id="1.20.1280.50">
    <property type="match status" value="1"/>
</dbReference>
<dbReference type="EMBL" id="JAKUCV010007473">
    <property type="protein sequence ID" value="KAJ4823360.1"/>
    <property type="molecule type" value="Genomic_DNA"/>
</dbReference>
<dbReference type="SUPFAM" id="SSF81383">
    <property type="entry name" value="F-box domain"/>
    <property type="match status" value="1"/>
</dbReference>
<evidence type="ECO:0000313" key="4">
    <source>
        <dbReference type="Proteomes" id="UP001141552"/>
    </source>
</evidence>
<dbReference type="PANTHER" id="PTHR33110:SF71">
    <property type="entry name" value="F-BOX_KELCH-REPEAT PROTEIN"/>
    <property type="match status" value="1"/>
</dbReference>
<evidence type="ECO:0000259" key="2">
    <source>
        <dbReference type="Pfam" id="PF03478"/>
    </source>
</evidence>
<evidence type="ECO:0000313" key="3">
    <source>
        <dbReference type="EMBL" id="KAJ4823360.1"/>
    </source>
</evidence>
<feature type="domain" description="KIB1-4 beta-propeller" evidence="2">
    <location>
        <begin position="77"/>
        <end position="335"/>
    </location>
</feature>
<organism evidence="3 4">
    <name type="scientific">Turnera subulata</name>
    <dbReference type="NCBI Taxonomy" id="218843"/>
    <lineage>
        <taxon>Eukaryota</taxon>
        <taxon>Viridiplantae</taxon>
        <taxon>Streptophyta</taxon>
        <taxon>Embryophyta</taxon>
        <taxon>Tracheophyta</taxon>
        <taxon>Spermatophyta</taxon>
        <taxon>Magnoliopsida</taxon>
        <taxon>eudicotyledons</taxon>
        <taxon>Gunneridae</taxon>
        <taxon>Pentapetalae</taxon>
        <taxon>rosids</taxon>
        <taxon>fabids</taxon>
        <taxon>Malpighiales</taxon>
        <taxon>Passifloraceae</taxon>
        <taxon>Turnera</taxon>
    </lineage>
</organism>
<accession>A0A9Q0F1J7</accession>
<reference evidence="3" key="2">
    <citation type="journal article" date="2023" name="Plants (Basel)">
        <title>Annotation of the Turnera subulata (Passifloraceae) Draft Genome Reveals the S-Locus Evolved after the Divergence of Turneroideae from Passifloroideae in a Stepwise Manner.</title>
        <authorList>
            <person name="Henning P.M."/>
            <person name="Roalson E.H."/>
            <person name="Mir W."/>
            <person name="McCubbin A.G."/>
            <person name="Shore J.S."/>
        </authorList>
    </citation>
    <scope>NUCLEOTIDE SEQUENCE</scope>
    <source>
        <strain evidence="3">F60SS</strain>
    </source>
</reference>
<evidence type="ECO:0000259" key="1">
    <source>
        <dbReference type="Pfam" id="PF00646"/>
    </source>
</evidence>
<evidence type="ECO:0008006" key="5">
    <source>
        <dbReference type="Google" id="ProtNLM"/>
    </source>
</evidence>
<name>A0A9Q0F1J7_9ROSI</name>
<dbReference type="InterPro" id="IPR001810">
    <property type="entry name" value="F-box_dom"/>
</dbReference>
<dbReference type="CDD" id="cd09917">
    <property type="entry name" value="F-box_SF"/>
    <property type="match status" value="1"/>
</dbReference>
<protein>
    <recommendedName>
        <fullName evidence="5">F-box domain-containing protein</fullName>
    </recommendedName>
</protein>
<dbReference type="Pfam" id="PF00646">
    <property type="entry name" value="F-box"/>
    <property type="match status" value="1"/>
</dbReference>
<comment type="caution">
    <text evidence="3">The sequence shown here is derived from an EMBL/GenBank/DDBJ whole genome shotgun (WGS) entry which is preliminary data.</text>
</comment>
<reference evidence="3" key="1">
    <citation type="submission" date="2022-02" db="EMBL/GenBank/DDBJ databases">
        <authorList>
            <person name="Henning P.M."/>
            <person name="McCubbin A.G."/>
            <person name="Shore J.S."/>
        </authorList>
    </citation>
    <scope>NUCLEOTIDE SEQUENCE</scope>
    <source>
        <strain evidence="3">F60SS</strain>
        <tissue evidence="3">Leaves</tissue>
    </source>
</reference>
<dbReference type="InterPro" id="IPR036047">
    <property type="entry name" value="F-box-like_dom_sf"/>
</dbReference>
<dbReference type="AlphaFoldDB" id="A0A9Q0F1J7"/>
<dbReference type="Proteomes" id="UP001141552">
    <property type="component" value="Unassembled WGS sequence"/>
</dbReference>